<accession>A0ABW5TAN0</accession>
<evidence type="ECO:0000256" key="1">
    <source>
        <dbReference type="SAM" id="Phobius"/>
    </source>
</evidence>
<keyword evidence="1" id="KW-0472">Membrane</keyword>
<dbReference type="EMBL" id="JBHULY010000016">
    <property type="protein sequence ID" value="MFD2726298.1"/>
    <property type="molecule type" value="Genomic_DNA"/>
</dbReference>
<keyword evidence="1" id="KW-0812">Transmembrane</keyword>
<protein>
    <submittedName>
        <fullName evidence="2">TssN family type VI secretion system protein</fullName>
    </submittedName>
</protein>
<gene>
    <name evidence="2" type="ORF">ACFSR8_08735</name>
</gene>
<name>A0ABW5TAN0_9FLAO</name>
<evidence type="ECO:0000313" key="2">
    <source>
        <dbReference type="EMBL" id="MFD2726298.1"/>
    </source>
</evidence>
<evidence type="ECO:0000313" key="3">
    <source>
        <dbReference type="Proteomes" id="UP001597476"/>
    </source>
</evidence>
<comment type="caution">
    <text evidence="2">The sequence shown here is derived from an EMBL/GenBank/DDBJ whole genome shotgun (WGS) entry which is preliminary data.</text>
</comment>
<organism evidence="2 3">
    <name type="scientific">Hyunsoonleella rubra</name>
    <dbReference type="NCBI Taxonomy" id="1737062"/>
    <lineage>
        <taxon>Bacteria</taxon>
        <taxon>Pseudomonadati</taxon>
        <taxon>Bacteroidota</taxon>
        <taxon>Flavobacteriia</taxon>
        <taxon>Flavobacteriales</taxon>
        <taxon>Flavobacteriaceae</taxon>
    </lineage>
</organism>
<feature type="transmembrane region" description="Helical" evidence="1">
    <location>
        <begin position="12"/>
        <end position="33"/>
    </location>
</feature>
<reference evidence="3" key="1">
    <citation type="journal article" date="2019" name="Int. J. Syst. Evol. Microbiol.">
        <title>The Global Catalogue of Microorganisms (GCM) 10K type strain sequencing project: providing services to taxonomists for standard genome sequencing and annotation.</title>
        <authorList>
            <consortium name="The Broad Institute Genomics Platform"/>
            <consortium name="The Broad Institute Genome Sequencing Center for Infectious Disease"/>
            <person name="Wu L."/>
            <person name="Ma J."/>
        </authorList>
    </citation>
    <scope>NUCLEOTIDE SEQUENCE [LARGE SCALE GENOMIC DNA]</scope>
    <source>
        <strain evidence="3">KCTC 42398</strain>
    </source>
</reference>
<feature type="transmembrane region" description="Helical" evidence="1">
    <location>
        <begin position="75"/>
        <end position="94"/>
    </location>
</feature>
<feature type="transmembrane region" description="Helical" evidence="1">
    <location>
        <begin position="106"/>
        <end position="128"/>
    </location>
</feature>
<proteinExistence type="predicted"/>
<keyword evidence="1" id="KW-1133">Transmembrane helix</keyword>
<sequence>MNLVANMINGNVFKLSFGFFLVSSILFGVVKRIRQIFAKNKKQAILYLLFILVTFALTALLSSSKVLNDTPLSSFIGMQILFFMLGVLHLFVMDKYFPDLKKDKTSFFYEFLFTIIVLLIGLIAYMNVVDRFRPAFSILFLGSSIFFFVPFLFSKLYEFAFKIPVPIYSKWVYPLGKKIKDPTKNELTNPAVISLEFQKTSEDRDIVNFRIKAPENMDFGKLFYFFINDYNERHPESTIEFLDKSTMQPHEWIFFFKPNWLAQIKHIDYAKTISNNNIKENDVIVCKRVP</sequence>
<dbReference type="InterPro" id="IPR035177">
    <property type="entry name" value="TssN"/>
</dbReference>
<dbReference type="Proteomes" id="UP001597476">
    <property type="component" value="Unassembled WGS sequence"/>
</dbReference>
<feature type="transmembrane region" description="Helical" evidence="1">
    <location>
        <begin position="45"/>
        <end position="63"/>
    </location>
</feature>
<keyword evidence="3" id="KW-1185">Reference proteome</keyword>
<dbReference type="Pfam" id="PF17555">
    <property type="entry name" value="TssN"/>
    <property type="match status" value="1"/>
</dbReference>
<dbReference type="RefSeq" id="WP_380291099.1">
    <property type="nucleotide sequence ID" value="NZ_JBHULY010000016.1"/>
</dbReference>
<feature type="transmembrane region" description="Helical" evidence="1">
    <location>
        <begin position="134"/>
        <end position="153"/>
    </location>
</feature>